<proteinExistence type="predicted"/>
<accession>A0A9P5NY47</accession>
<sequence>MSPLVDKTCPMSTSQMLSCNPITEMAITSEDSDFQQVLYIQLYRVKQLIGVMRQKGWAKQPRTVIARTTLKESSLIRSSVDGLSVTRFYPRNGHILFIQRRDTLYRNTGLRIVTESDLDSPKIAKRFRAWVYEIERRAADTGFVFTGSEELFLWLEEEHGYYYFIDHSKRTFFWLEECTVLNLGFSLSRIGSHTTIGVILKTGSPAYLSDDTHLHFRSKDGGSDGEVPKLDSDHPTNVHMFSGARNMVIQDTTINSAGRDITIIHNHNTYQTEERSFLRNILDRLDNFYSNTKSNILNAAEVLKVLLPRGFSEVPEMKLEEKVAENALKYPPLNATVLLSKTSICIPGFISQTLSSVRYSFF</sequence>
<reference evidence="1" key="1">
    <citation type="submission" date="2020-11" db="EMBL/GenBank/DDBJ databases">
        <authorList>
            <consortium name="DOE Joint Genome Institute"/>
            <person name="Ahrendt S."/>
            <person name="Riley R."/>
            <person name="Andreopoulos W."/>
            <person name="LaButti K."/>
            <person name="Pangilinan J."/>
            <person name="Ruiz-duenas F.J."/>
            <person name="Barrasa J.M."/>
            <person name="Sanchez-Garcia M."/>
            <person name="Camarero S."/>
            <person name="Miyauchi S."/>
            <person name="Serrano A."/>
            <person name="Linde D."/>
            <person name="Babiker R."/>
            <person name="Drula E."/>
            <person name="Ayuso-Fernandez I."/>
            <person name="Pacheco R."/>
            <person name="Padilla G."/>
            <person name="Ferreira P."/>
            <person name="Barriuso J."/>
            <person name="Kellner H."/>
            <person name="Castanera R."/>
            <person name="Alfaro M."/>
            <person name="Ramirez L."/>
            <person name="Pisabarro A.G."/>
            <person name="Kuo A."/>
            <person name="Tritt A."/>
            <person name="Lipzen A."/>
            <person name="He G."/>
            <person name="Yan M."/>
            <person name="Ng V."/>
            <person name="Cullen D."/>
            <person name="Martin F."/>
            <person name="Rosso M.-N."/>
            <person name="Henrissat B."/>
            <person name="Hibbett D."/>
            <person name="Martinez A.T."/>
            <person name="Grigoriev I.V."/>
        </authorList>
    </citation>
    <scope>NUCLEOTIDE SEQUENCE</scope>
    <source>
        <strain evidence="1">AH 44721</strain>
    </source>
</reference>
<organism evidence="1 2">
    <name type="scientific">Gymnopilus junonius</name>
    <name type="common">Spectacular rustgill mushroom</name>
    <name type="synonym">Gymnopilus spectabilis subsp. junonius</name>
    <dbReference type="NCBI Taxonomy" id="109634"/>
    <lineage>
        <taxon>Eukaryota</taxon>
        <taxon>Fungi</taxon>
        <taxon>Dikarya</taxon>
        <taxon>Basidiomycota</taxon>
        <taxon>Agaricomycotina</taxon>
        <taxon>Agaricomycetes</taxon>
        <taxon>Agaricomycetidae</taxon>
        <taxon>Agaricales</taxon>
        <taxon>Agaricineae</taxon>
        <taxon>Hymenogastraceae</taxon>
        <taxon>Gymnopilus</taxon>
    </lineage>
</organism>
<dbReference type="EMBL" id="JADNYJ010000006">
    <property type="protein sequence ID" value="KAF8910627.1"/>
    <property type="molecule type" value="Genomic_DNA"/>
</dbReference>
<evidence type="ECO:0000313" key="2">
    <source>
        <dbReference type="Proteomes" id="UP000724874"/>
    </source>
</evidence>
<protein>
    <submittedName>
        <fullName evidence="1">Uncharacterized protein</fullName>
    </submittedName>
</protein>
<dbReference type="AlphaFoldDB" id="A0A9P5NY47"/>
<dbReference type="OrthoDB" id="3064804at2759"/>
<evidence type="ECO:0000313" key="1">
    <source>
        <dbReference type="EMBL" id="KAF8910627.1"/>
    </source>
</evidence>
<dbReference type="Proteomes" id="UP000724874">
    <property type="component" value="Unassembled WGS sequence"/>
</dbReference>
<comment type="caution">
    <text evidence="1">The sequence shown here is derived from an EMBL/GenBank/DDBJ whole genome shotgun (WGS) entry which is preliminary data.</text>
</comment>
<name>A0A9P5NY47_GYMJU</name>
<gene>
    <name evidence="1" type="ORF">CPB84DRAFT_1958463</name>
</gene>
<keyword evidence="2" id="KW-1185">Reference proteome</keyword>